<dbReference type="AlphaFoldDB" id="A0A212EYP7"/>
<organism evidence="2 3">
    <name type="scientific">Danaus plexippus plexippus</name>
    <dbReference type="NCBI Taxonomy" id="278856"/>
    <lineage>
        <taxon>Eukaryota</taxon>
        <taxon>Metazoa</taxon>
        <taxon>Ecdysozoa</taxon>
        <taxon>Arthropoda</taxon>
        <taxon>Hexapoda</taxon>
        <taxon>Insecta</taxon>
        <taxon>Pterygota</taxon>
        <taxon>Neoptera</taxon>
        <taxon>Endopterygota</taxon>
        <taxon>Lepidoptera</taxon>
        <taxon>Glossata</taxon>
        <taxon>Ditrysia</taxon>
        <taxon>Papilionoidea</taxon>
        <taxon>Nymphalidae</taxon>
        <taxon>Danainae</taxon>
        <taxon>Danaini</taxon>
        <taxon>Danaina</taxon>
        <taxon>Danaus</taxon>
        <taxon>Danaus</taxon>
    </lineage>
</organism>
<sequence>EVGPPSDYFDLNMLVIICSSVLLVICLLAFICILLKRHRQNYSSYRHSMAEEVKSRDESVASHSEHKERYAHTPRIYTSPVHPRKTSKNEMFEISPYAEFALGFRTFDHVENQDLPSRLPSRPRFDTVVLNLPEGFCSFSDDYLYRRTVPYRVDGQCILE</sequence>
<keyword evidence="1" id="KW-0812">Transmembrane</keyword>
<dbReference type="KEGG" id="dpl:KGM_213998B"/>
<gene>
    <name evidence="2" type="ORF">KGM_213998B</name>
</gene>
<evidence type="ECO:0000256" key="1">
    <source>
        <dbReference type="SAM" id="Phobius"/>
    </source>
</evidence>
<dbReference type="STRING" id="278856.A0A212EYP7"/>
<dbReference type="Proteomes" id="UP000007151">
    <property type="component" value="Unassembled WGS sequence"/>
</dbReference>
<evidence type="ECO:0000313" key="3">
    <source>
        <dbReference type="Proteomes" id="UP000007151"/>
    </source>
</evidence>
<accession>A0A212EYP7</accession>
<protein>
    <submittedName>
        <fullName evidence="2">Dscam3 isoform B</fullName>
    </submittedName>
</protein>
<comment type="caution">
    <text evidence="2">The sequence shown here is derived from an EMBL/GenBank/DDBJ whole genome shotgun (WGS) entry which is preliminary data.</text>
</comment>
<name>A0A212EYP7_DANPL</name>
<keyword evidence="1" id="KW-0472">Membrane</keyword>
<keyword evidence="3" id="KW-1185">Reference proteome</keyword>
<proteinExistence type="predicted"/>
<dbReference type="EMBL" id="AGBW02011457">
    <property type="protein sequence ID" value="OWR46618.1"/>
    <property type="molecule type" value="Genomic_DNA"/>
</dbReference>
<evidence type="ECO:0000313" key="2">
    <source>
        <dbReference type="EMBL" id="OWR46618.1"/>
    </source>
</evidence>
<feature type="transmembrane region" description="Helical" evidence="1">
    <location>
        <begin position="13"/>
        <end position="35"/>
    </location>
</feature>
<feature type="non-terminal residue" evidence="2">
    <location>
        <position position="1"/>
    </location>
</feature>
<keyword evidence="1" id="KW-1133">Transmembrane helix</keyword>
<reference evidence="2 3" key="1">
    <citation type="journal article" date="2011" name="Cell">
        <title>The monarch butterfly genome yields insights into long-distance migration.</title>
        <authorList>
            <person name="Zhan S."/>
            <person name="Merlin C."/>
            <person name="Boore J.L."/>
            <person name="Reppert S.M."/>
        </authorList>
    </citation>
    <scope>NUCLEOTIDE SEQUENCE [LARGE SCALE GENOMIC DNA]</scope>
    <source>
        <strain evidence="2">F-2</strain>
    </source>
</reference>
<dbReference type="InParanoid" id="A0A212EYP7"/>